<feature type="transmembrane region" description="Helical" evidence="5">
    <location>
        <begin position="37"/>
        <end position="62"/>
    </location>
</feature>
<sequence length="172" mass="19161">MTWLSTVRLVTFVTITVFAIIVMSLSADLIALTEPNYYFKFAALALATSLLTLFTVTPMFVIDTLRKGAIFSYVIVEIVWLTVIWILWLSSGSYAAWTDGQLINVIPEESSCNYGVLGDGRIVTGCQEIKAIMAFSFLSWILLMAYTGILLVLGIRAQEQGNHIWKTFRSTG</sequence>
<comment type="subcellular location">
    <subcellularLocation>
        <location evidence="1">Membrane</location>
        <topology evidence="1">Multi-pass membrane protein</topology>
    </subcellularLocation>
</comment>
<evidence type="ECO:0000256" key="2">
    <source>
        <dbReference type="ARBA" id="ARBA00022692"/>
    </source>
</evidence>
<feature type="domain" description="MARVEL" evidence="6">
    <location>
        <begin position="9"/>
        <end position="145"/>
    </location>
</feature>
<proteinExistence type="predicted"/>
<feature type="transmembrane region" description="Helical" evidence="5">
    <location>
        <begin position="7"/>
        <end position="31"/>
    </location>
</feature>
<feature type="transmembrane region" description="Helical" evidence="5">
    <location>
        <begin position="131"/>
        <end position="153"/>
    </location>
</feature>
<evidence type="ECO:0000256" key="4">
    <source>
        <dbReference type="ARBA" id="ARBA00023136"/>
    </source>
</evidence>
<dbReference type="GO" id="GO:0016020">
    <property type="term" value="C:membrane"/>
    <property type="evidence" value="ECO:0007669"/>
    <property type="project" value="UniProtKB-SubCell"/>
</dbReference>
<evidence type="ECO:0000256" key="1">
    <source>
        <dbReference type="ARBA" id="ARBA00004141"/>
    </source>
</evidence>
<comment type="caution">
    <text evidence="7">The sequence shown here is derived from an EMBL/GenBank/DDBJ whole genome shotgun (WGS) entry which is preliminary data.</text>
</comment>
<accession>A0AAD4M554</accession>
<evidence type="ECO:0000313" key="7">
    <source>
        <dbReference type="EMBL" id="KAI0301863.1"/>
    </source>
</evidence>
<dbReference type="AlphaFoldDB" id="A0AAD4M554"/>
<gene>
    <name evidence="7" type="ORF">B0F90DRAFT_256675</name>
</gene>
<evidence type="ECO:0000256" key="3">
    <source>
        <dbReference type="ARBA" id="ARBA00022989"/>
    </source>
</evidence>
<feature type="transmembrane region" description="Helical" evidence="5">
    <location>
        <begin position="69"/>
        <end position="88"/>
    </location>
</feature>
<dbReference type="EMBL" id="WTXG01000012">
    <property type="protein sequence ID" value="KAI0301863.1"/>
    <property type="molecule type" value="Genomic_DNA"/>
</dbReference>
<name>A0AAD4M554_9AGAM</name>
<keyword evidence="4 5" id="KW-0472">Membrane</keyword>
<keyword evidence="8" id="KW-1185">Reference proteome</keyword>
<dbReference type="Pfam" id="PF01284">
    <property type="entry name" value="MARVEL"/>
    <property type="match status" value="1"/>
</dbReference>
<keyword evidence="2 5" id="KW-0812">Transmembrane</keyword>
<evidence type="ECO:0000256" key="5">
    <source>
        <dbReference type="SAM" id="Phobius"/>
    </source>
</evidence>
<evidence type="ECO:0000313" key="8">
    <source>
        <dbReference type="Proteomes" id="UP001203297"/>
    </source>
</evidence>
<protein>
    <recommendedName>
        <fullName evidence="6">MARVEL domain-containing protein</fullName>
    </recommendedName>
</protein>
<evidence type="ECO:0000259" key="6">
    <source>
        <dbReference type="Pfam" id="PF01284"/>
    </source>
</evidence>
<dbReference type="Proteomes" id="UP001203297">
    <property type="component" value="Unassembled WGS sequence"/>
</dbReference>
<keyword evidence="3 5" id="KW-1133">Transmembrane helix</keyword>
<dbReference type="InterPro" id="IPR008253">
    <property type="entry name" value="Marvel"/>
</dbReference>
<reference evidence="7" key="1">
    <citation type="journal article" date="2022" name="New Phytol.">
        <title>Evolutionary transition to the ectomycorrhizal habit in the genomes of a hyperdiverse lineage of mushroom-forming fungi.</title>
        <authorList>
            <person name="Looney B."/>
            <person name="Miyauchi S."/>
            <person name="Morin E."/>
            <person name="Drula E."/>
            <person name="Courty P.E."/>
            <person name="Kohler A."/>
            <person name="Kuo A."/>
            <person name="LaButti K."/>
            <person name="Pangilinan J."/>
            <person name="Lipzen A."/>
            <person name="Riley R."/>
            <person name="Andreopoulos W."/>
            <person name="He G."/>
            <person name="Johnson J."/>
            <person name="Nolan M."/>
            <person name="Tritt A."/>
            <person name="Barry K.W."/>
            <person name="Grigoriev I.V."/>
            <person name="Nagy L.G."/>
            <person name="Hibbett D."/>
            <person name="Henrissat B."/>
            <person name="Matheny P.B."/>
            <person name="Labbe J."/>
            <person name="Martin F.M."/>
        </authorList>
    </citation>
    <scope>NUCLEOTIDE SEQUENCE</scope>
    <source>
        <strain evidence="7">BPL690</strain>
    </source>
</reference>
<organism evidence="7 8">
    <name type="scientific">Multifurca ochricompacta</name>
    <dbReference type="NCBI Taxonomy" id="376703"/>
    <lineage>
        <taxon>Eukaryota</taxon>
        <taxon>Fungi</taxon>
        <taxon>Dikarya</taxon>
        <taxon>Basidiomycota</taxon>
        <taxon>Agaricomycotina</taxon>
        <taxon>Agaricomycetes</taxon>
        <taxon>Russulales</taxon>
        <taxon>Russulaceae</taxon>
        <taxon>Multifurca</taxon>
    </lineage>
</organism>